<feature type="region of interest" description="Disordered" evidence="5">
    <location>
        <begin position="218"/>
        <end position="237"/>
    </location>
</feature>
<dbReference type="Proteomes" id="UP000593594">
    <property type="component" value="Chromosome"/>
</dbReference>
<evidence type="ECO:0000256" key="4">
    <source>
        <dbReference type="PROSITE-ProRule" id="PRU00489"/>
    </source>
</evidence>
<feature type="compositionally biased region" description="Polar residues" evidence="5">
    <location>
        <begin position="222"/>
        <end position="231"/>
    </location>
</feature>
<evidence type="ECO:0008006" key="8">
    <source>
        <dbReference type="Google" id="ProtNLM"/>
    </source>
</evidence>
<sequence>MGGRRRGGEHRAAHDLSRPHGWRGRGYRGDSVLTPLDDVPGGPFGCILADPPWSFRTWSGKKGTPHRSANDHYMTTATADLAALPVQELAAKDCALFMWVVDSHIDQAIELGRAWGFRFKTRAFTWRKLTAKGTPRIGMGYWTRKQTELCLLFTRGKVRRKDKGVREIIDAPRREHSRKPDEQYERIERLVDGPYIELFARQRRAGWQAWGNEVGRFEAANDNHSPATSRSRAALAR</sequence>
<dbReference type="EMBL" id="CP058214">
    <property type="protein sequence ID" value="QPC43469.1"/>
    <property type="molecule type" value="Genomic_DNA"/>
</dbReference>
<dbReference type="InterPro" id="IPR007757">
    <property type="entry name" value="MT-A70-like"/>
</dbReference>
<dbReference type="PANTHER" id="PTHR12829">
    <property type="entry name" value="N6-ADENOSINE-METHYLTRANSFERASE"/>
    <property type="match status" value="1"/>
</dbReference>
<comment type="similarity">
    <text evidence="4">Belongs to the MT-A70-like family.</text>
</comment>
<dbReference type="InterPro" id="IPR029063">
    <property type="entry name" value="SAM-dependent_MTases_sf"/>
</dbReference>
<dbReference type="PANTHER" id="PTHR12829:SF7">
    <property type="entry name" value="N6-ADENOSINE-METHYLTRANSFERASE CATALYTIC SUBUNIT"/>
    <property type="match status" value="1"/>
</dbReference>
<evidence type="ECO:0000256" key="1">
    <source>
        <dbReference type="ARBA" id="ARBA00022603"/>
    </source>
</evidence>
<evidence type="ECO:0000256" key="2">
    <source>
        <dbReference type="ARBA" id="ARBA00022679"/>
    </source>
</evidence>
<dbReference type="SUPFAM" id="SSF53335">
    <property type="entry name" value="S-adenosyl-L-methionine-dependent methyltransferases"/>
    <property type="match status" value="1"/>
</dbReference>
<dbReference type="PROSITE" id="PS51143">
    <property type="entry name" value="MT_A70"/>
    <property type="match status" value="1"/>
</dbReference>
<evidence type="ECO:0000313" key="7">
    <source>
        <dbReference type="Proteomes" id="UP000593594"/>
    </source>
</evidence>
<reference evidence="6 7" key="1">
    <citation type="submission" date="2020-06" db="EMBL/GenBank/DDBJ databases">
        <title>Genome sequence of 2 isolates from Red Sea Mangroves.</title>
        <authorList>
            <person name="Sefrji F."/>
            <person name="Michoud G."/>
            <person name="Merlino G."/>
            <person name="Daffonchio D."/>
        </authorList>
    </citation>
    <scope>NUCLEOTIDE SEQUENCE [LARGE SCALE GENOMIC DNA]</scope>
    <source>
        <strain evidence="6 7">R1DC25</strain>
    </source>
</reference>
<dbReference type="Gene3D" id="3.40.50.150">
    <property type="entry name" value="Vaccinia Virus protein VP39"/>
    <property type="match status" value="1"/>
</dbReference>
<dbReference type="GO" id="GO:0032259">
    <property type="term" value="P:methylation"/>
    <property type="evidence" value="ECO:0007669"/>
    <property type="project" value="UniProtKB-KW"/>
</dbReference>
<keyword evidence="2" id="KW-0808">Transferase</keyword>
<dbReference type="GO" id="GO:0008168">
    <property type="term" value="F:methyltransferase activity"/>
    <property type="evidence" value="ECO:0007669"/>
    <property type="project" value="UniProtKB-KW"/>
</dbReference>
<proteinExistence type="inferred from homology"/>
<accession>A0A7S8HCH9</accession>
<evidence type="ECO:0000256" key="5">
    <source>
        <dbReference type="SAM" id="MobiDB-lite"/>
    </source>
</evidence>
<organism evidence="6 7">
    <name type="scientific">Kaustia mangrovi</name>
    <dbReference type="NCBI Taxonomy" id="2593653"/>
    <lineage>
        <taxon>Bacteria</taxon>
        <taxon>Pseudomonadati</taxon>
        <taxon>Pseudomonadota</taxon>
        <taxon>Alphaproteobacteria</taxon>
        <taxon>Hyphomicrobiales</taxon>
        <taxon>Parvibaculaceae</taxon>
        <taxon>Kaustia</taxon>
    </lineage>
</organism>
<dbReference type="Pfam" id="PF05063">
    <property type="entry name" value="MT-A70"/>
    <property type="match status" value="1"/>
</dbReference>
<feature type="compositionally biased region" description="Basic and acidic residues" evidence="5">
    <location>
        <begin position="9"/>
        <end position="18"/>
    </location>
</feature>
<evidence type="ECO:0000256" key="3">
    <source>
        <dbReference type="ARBA" id="ARBA00022691"/>
    </source>
</evidence>
<evidence type="ECO:0000313" key="6">
    <source>
        <dbReference type="EMBL" id="QPC43469.1"/>
    </source>
</evidence>
<name>A0A7S8HCH9_9HYPH</name>
<dbReference type="KEGG" id="kmn:HW532_12660"/>
<keyword evidence="7" id="KW-1185">Reference proteome</keyword>
<protein>
    <recommendedName>
        <fullName evidence="8">N6-adenosine-specific RNA methylase IME4</fullName>
    </recommendedName>
</protein>
<keyword evidence="3" id="KW-0949">S-adenosyl-L-methionine</keyword>
<dbReference type="AlphaFoldDB" id="A0A7S8HCH9"/>
<feature type="region of interest" description="Disordered" evidence="5">
    <location>
        <begin position="1"/>
        <end position="22"/>
    </location>
</feature>
<keyword evidence="1" id="KW-0489">Methyltransferase</keyword>
<gene>
    <name evidence="6" type="ORF">HW532_12660</name>
</gene>